<dbReference type="AlphaFoldDB" id="A0A8J2PLX1"/>
<comment type="caution">
    <text evidence="2">The sequence shown here is derived from an EMBL/GenBank/DDBJ whole genome shotgun (WGS) entry which is preliminary data.</text>
</comment>
<dbReference type="OrthoDB" id="10458769at2759"/>
<sequence>MSIKNIFAVNLEYLLTKPGLFKLITLFVGMTCLGVALHGISNSVYNQRVGEDLEAEEYFESTVSSIFVFSFVYLGILCFSDDIATSKWNRLVDTVYHALAAKALLVAGGLLTMSAAVIQQSPVCKTLVYFQQGDISLENCQLFNYKNGGAILALNTDEGFYCGKRKSDKQHEFYVRGQATVLVTISSLLTFIGYISGFSGFSGFSGVASMNQEVELKCSEFQINSSPLMLASFWKK</sequence>
<evidence type="ECO:0000256" key="1">
    <source>
        <dbReference type="SAM" id="Phobius"/>
    </source>
</evidence>
<evidence type="ECO:0000313" key="2">
    <source>
        <dbReference type="EMBL" id="CAG7835873.1"/>
    </source>
</evidence>
<organism evidence="2 3">
    <name type="scientific">Allacma fusca</name>
    <dbReference type="NCBI Taxonomy" id="39272"/>
    <lineage>
        <taxon>Eukaryota</taxon>
        <taxon>Metazoa</taxon>
        <taxon>Ecdysozoa</taxon>
        <taxon>Arthropoda</taxon>
        <taxon>Hexapoda</taxon>
        <taxon>Collembola</taxon>
        <taxon>Symphypleona</taxon>
        <taxon>Sminthuridae</taxon>
        <taxon>Allacma</taxon>
    </lineage>
</organism>
<feature type="transmembrane region" description="Helical" evidence="1">
    <location>
        <begin position="20"/>
        <end position="41"/>
    </location>
</feature>
<name>A0A8J2PLX1_9HEXA</name>
<protein>
    <submittedName>
        <fullName evidence="2">Uncharacterized protein</fullName>
    </submittedName>
</protein>
<feature type="transmembrane region" description="Helical" evidence="1">
    <location>
        <begin position="173"/>
        <end position="195"/>
    </location>
</feature>
<evidence type="ECO:0000313" key="3">
    <source>
        <dbReference type="Proteomes" id="UP000708208"/>
    </source>
</evidence>
<gene>
    <name evidence="2" type="ORF">AFUS01_LOCUS45188</name>
</gene>
<keyword evidence="3" id="KW-1185">Reference proteome</keyword>
<keyword evidence="1" id="KW-1133">Transmembrane helix</keyword>
<proteinExistence type="predicted"/>
<keyword evidence="1" id="KW-0472">Membrane</keyword>
<accession>A0A8J2PLX1</accession>
<dbReference type="EMBL" id="CAJVCH010570787">
    <property type="protein sequence ID" value="CAG7835873.1"/>
    <property type="molecule type" value="Genomic_DNA"/>
</dbReference>
<keyword evidence="1" id="KW-0812">Transmembrane</keyword>
<dbReference type="Proteomes" id="UP000708208">
    <property type="component" value="Unassembled WGS sequence"/>
</dbReference>
<reference evidence="2" key="1">
    <citation type="submission" date="2021-06" db="EMBL/GenBank/DDBJ databases">
        <authorList>
            <person name="Hodson N. C."/>
            <person name="Mongue J. A."/>
            <person name="Jaron S. K."/>
        </authorList>
    </citation>
    <scope>NUCLEOTIDE SEQUENCE</scope>
</reference>
<feature type="transmembrane region" description="Helical" evidence="1">
    <location>
        <begin position="61"/>
        <end position="80"/>
    </location>
</feature>